<dbReference type="Proteomes" id="UP001597201">
    <property type="component" value="Unassembled WGS sequence"/>
</dbReference>
<proteinExistence type="predicted"/>
<accession>A0ABW3Y485</accession>
<dbReference type="PANTHER" id="PTHR42756:SF1">
    <property type="entry name" value="TRANSCRIPTIONAL REPRESSOR OF EMRAB OPERON"/>
    <property type="match status" value="1"/>
</dbReference>
<keyword evidence="3" id="KW-0804">Transcription</keyword>
<dbReference type="InterPro" id="IPR036388">
    <property type="entry name" value="WH-like_DNA-bd_sf"/>
</dbReference>
<keyword evidence="1" id="KW-0805">Transcription regulation</keyword>
<dbReference type="Pfam" id="PF01047">
    <property type="entry name" value="MarR"/>
    <property type="match status" value="1"/>
</dbReference>
<name>A0ABW3Y485_9FLAO</name>
<dbReference type="SMART" id="SM00347">
    <property type="entry name" value="HTH_MARR"/>
    <property type="match status" value="1"/>
</dbReference>
<evidence type="ECO:0000313" key="5">
    <source>
        <dbReference type="EMBL" id="MFD1316053.1"/>
    </source>
</evidence>
<feature type="domain" description="HTH marR-type" evidence="4">
    <location>
        <begin position="11"/>
        <end position="145"/>
    </location>
</feature>
<dbReference type="PRINTS" id="PR00598">
    <property type="entry name" value="HTHMARR"/>
</dbReference>
<evidence type="ECO:0000256" key="3">
    <source>
        <dbReference type="ARBA" id="ARBA00023163"/>
    </source>
</evidence>
<dbReference type="InterPro" id="IPR036390">
    <property type="entry name" value="WH_DNA-bd_sf"/>
</dbReference>
<comment type="caution">
    <text evidence="5">The sequence shown here is derived from an EMBL/GenBank/DDBJ whole genome shotgun (WGS) entry which is preliminary data.</text>
</comment>
<dbReference type="Gene3D" id="1.10.10.10">
    <property type="entry name" value="Winged helix-like DNA-binding domain superfamily/Winged helix DNA-binding domain"/>
    <property type="match status" value="1"/>
</dbReference>
<sequence>MSVQLKIVDLNTSIVPILGKTSKFIGICIMDHFQTNGIDLSKEQWLVLKYLHEKNGQAQNDLAFITDRSKTSLTRLITTMEKKGLVCRTNCRKDNRVNHIYYTDKGEAMFQKSLPLFTQVIEELINGVSSEEIEQTISVLKKIKENAQNKINEINL</sequence>
<evidence type="ECO:0000313" key="6">
    <source>
        <dbReference type="Proteomes" id="UP001597201"/>
    </source>
</evidence>
<dbReference type="RefSeq" id="WP_377178813.1">
    <property type="nucleotide sequence ID" value="NZ_JBHTMY010000003.1"/>
</dbReference>
<evidence type="ECO:0000256" key="1">
    <source>
        <dbReference type="ARBA" id="ARBA00023015"/>
    </source>
</evidence>
<dbReference type="PANTHER" id="PTHR42756">
    <property type="entry name" value="TRANSCRIPTIONAL REGULATOR, MARR"/>
    <property type="match status" value="1"/>
</dbReference>
<keyword evidence="6" id="KW-1185">Reference proteome</keyword>
<keyword evidence="2" id="KW-0238">DNA-binding</keyword>
<reference evidence="6" key="1">
    <citation type="journal article" date="2019" name="Int. J. Syst. Evol. Microbiol.">
        <title>The Global Catalogue of Microorganisms (GCM) 10K type strain sequencing project: providing services to taxonomists for standard genome sequencing and annotation.</title>
        <authorList>
            <consortium name="The Broad Institute Genomics Platform"/>
            <consortium name="The Broad Institute Genome Sequencing Center for Infectious Disease"/>
            <person name="Wu L."/>
            <person name="Ma J."/>
        </authorList>
    </citation>
    <scope>NUCLEOTIDE SEQUENCE [LARGE SCALE GENOMIC DNA]</scope>
    <source>
        <strain evidence="6">CCUG 61485</strain>
    </source>
</reference>
<protein>
    <submittedName>
        <fullName evidence="5">MarR family winged helix-turn-helix transcriptional regulator</fullName>
    </submittedName>
</protein>
<dbReference type="SUPFAM" id="SSF46785">
    <property type="entry name" value="Winged helix' DNA-binding domain"/>
    <property type="match status" value="1"/>
</dbReference>
<evidence type="ECO:0000256" key="2">
    <source>
        <dbReference type="ARBA" id="ARBA00023125"/>
    </source>
</evidence>
<gene>
    <name evidence="5" type="ORF">ACFQ39_10525</name>
</gene>
<dbReference type="EMBL" id="JBHTMY010000003">
    <property type="protein sequence ID" value="MFD1316053.1"/>
    <property type="molecule type" value="Genomic_DNA"/>
</dbReference>
<dbReference type="PROSITE" id="PS50995">
    <property type="entry name" value="HTH_MARR_2"/>
    <property type="match status" value="1"/>
</dbReference>
<evidence type="ECO:0000259" key="4">
    <source>
        <dbReference type="PROSITE" id="PS50995"/>
    </source>
</evidence>
<organism evidence="5 6">
    <name type="scientific">Namhaeicola litoreus</name>
    <dbReference type="NCBI Taxonomy" id="1052145"/>
    <lineage>
        <taxon>Bacteria</taxon>
        <taxon>Pseudomonadati</taxon>
        <taxon>Bacteroidota</taxon>
        <taxon>Flavobacteriia</taxon>
        <taxon>Flavobacteriales</taxon>
        <taxon>Flavobacteriaceae</taxon>
        <taxon>Namhaeicola</taxon>
    </lineage>
</organism>
<dbReference type="InterPro" id="IPR000835">
    <property type="entry name" value="HTH_MarR-typ"/>
</dbReference>